<dbReference type="Proteomes" id="UP000287615">
    <property type="component" value="Unassembled WGS sequence"/>
</dbReference>
<name>A0A444JB59_9BACT</name>
<evidence type="ECO:0008006" key="4">
    <source>
        <dbReference type="Google" id="ProtNLM"/>
    </source>
</evidence>
<accession>A0A444JB59</accession>
<evidence type="ECO:0000313" key="2">
    <source>
        <dbReference type="EMBL" id="RWX50340.1"/>
    </source>
</evidence>
<feature type="signal peptide" evidence="1">
    <location>
        <begin position="1"/>
        <end position="20"/>
    </location>
</feature>
<dbReference type="AlphaFoldDB" id="A0A444JB59"/>
<keyword evidence="1" id="KW-0732">Signal</keyword>
<organism evidence="2 3">
    <name type="scientific">Candidatus Electrothrix marina</name>
    <dbReference type="NCBI Taxonomy" id="1859130"/>
    <lineage>
        <taxon>Bacteria</taxon>
        <taxon>Pseudomonadati</taxon>
        <taxon>Thermodesulfobacteriota</taxon>
        <taxon>Desulfobulbia</taxon>
        <taxon>Desulfobulbales</taxon>
        <taxon>Desulfobulbaceae</taxon>
        <taxon>Candidatus Electrothrix</taxon>
    </lineage>
</organism>
<protein>
    <recommendedName>
        <fullName evidence="4">Porin</fullName>
    </recommendedName>
</protein>
<reference evidence="2 3" key="1">
    <citation type="submission" date="2017-01" db="EMBL/GenBank/DDBJ databases">
        <title>The cable genome- insights into the physiology and evolution of filamentous bacteria capable of sulfide oxidation via long distance electron transfer.</title>
        <authorList>
            <person name="Schreiber L."/>
            <person name="Bjerg J.T."/>
            <person name="Boggild A."/>
            <person name="Van De Vossenberg J."/>
            <person name="Meysman F."/>
            <person name="Nielsen L.P."/>
            <person name="Schramm A."/>
            <person name="Kjeldsen K.U."/>
        </authorList>
    </citation>
    <scope>NUCLEOTIDE SEQUENCE [LARGE SCALE GENOMIC DNA]</scope>
    <source>
        <strain evidence="2">A3</strain>
    </source>
</reference>
<evidence type="ECO:0000313" key="3">
    <source>
        <dbReference type="Proteomes" id="UP000287615"/>
    </source>
</evidence>
<feature type="chain" id="PRO_5019167350" description="Porin" evidence="1">
    <location>
        <begin position="21"/>
        <end position="424"/>
    </location>
</feature>
<dbReference type="EMBL" id="MTKR01000094">
    <property type="protein sequence ID" value="RWX50340.1"/>
    <property type="molecule type" value="Genomic_DNA"/>
</dbReference>
<sequence length="424" mass="45349">MKKVLVAGAALMLAGSMVSAASAGNPEEAPEETTGVSISGDARVTYVGWNDYYRVNKMGADGYSDYFESRVGVNVDAVAKGGASVHARMYFDDQGWNDDVVWNTGVTGDAQLGVSTDYAYIKVPLSDTLTVKAGRLPLNFSPFYAGEIRPTRVQVIYESGNLKLVPWIGVVTEEGSDLDDLNDSDFMQYGIIPVLKLNDAWTLKGYFRYNDDAREWANDPSVETVGGVEVAVPATAHRDSSGFDGSVNLSGTAGNVGLTAEVSYKAADVQGTEDDGTGGYIQAAFSMPGITPIVLAGMTQDGFMAFRDFGFVMVGGNESTTVVNVGNSKGDLMFGALVLLHDISDRFSVQGNLLYASYDYENDSVAASQLDSAIEISGVMNYAVSESTSFEYKLGYLAPTYNDGAADIYEDAYIGQVLRMNVAF</sequence>
<proteinExistence type="predicted"/>
<evidence type="ECO:0000256" key="1">
    <source>
        <dbReference type="SAM" id="SignalP"/>
    </source>
</evidence>
<gene>
    <name evidence="2" type="ORF">VU00_10942</name>
</gene>
<comment type="caution">
    <text evidence="2">The sequence shown here is derived from an EMBL/GenBank/DDBJ whole genome shotgun (WGS) entry which is preliminary data.</text>
</comment>